<dbReference type="HOGENOM" id="CLU_037356_0_0_1"/>
<evidence type="ECO:0000313" key="1">
    <source>
        <dbReference type="EMBL" id="KIJ47045.1"/>
    </source>
</evidence>
<protein>
    <submittedName>
        <fullName evidence="1">Uncharacterized protein</fullName>
    </submittedName>
</protein>
<dbReference type="Proteomes" id="UP000054279">
    <property type="component" value="Unassembled WGS sequence"/>
</dbReference>
<dbReference type="EMBL" id="KN837104">
    <property type="protein sequence ID" value="KIJ47045.1"/>
    <property type="molecule type" value="Genomic_DNA"/>
</dbReference>
<reference evidence="1 2" key="1">
    <citation type="submission" date="2014-06" db="EMBL/GenBank/DDBJ databases">
        <title>Evolutionary Origins and Diversification of the Mycorrhizal Mutualists.</title>
        <authorList>
            <consortium name="DOE Joint Genome Institute"/>
            <consortium name="Mycorrhizal Genomics Consortium"/>
            <person name="Kohler A."/>
            <person name="Kuo A."/>
            <person name="Nagy L.G."/>
            <person name="Floudas D."/>
            <person name="Copeland A."/>
            <person name="Barry K.W."/>
            <person name="Cichocki N."/>
            <person name="Veneault-Fourrey C."/>
            <person name="LaButti K."/>
            <person name="Lindquist E.A."/>
            <person name="Lipzen A."/>
            <person name="Lundell T."/>
            <person name="Morin E."/>
            <person name="Murat C."/>
            <person name="Riley R."/>
            <person name="Ohm R."/>
            <person name="Sun H."/>
            <person name="Tunlid A."/>
            <person name="Henrissat B."/>
            <person name="Grigoriev I.V."/>
            <person name="Hibbett D.S."/>
            <person name="Martin F."/>
        </authorList>
    </citation>
    <scope>NUCLEOTIDE SEQUENCE [LARGE SCALE GENOMIC DNA]</scope>
    <source>
        <strain evidence="1 2">SS14</strain>
    </source>
</reference>
<accession>A0A0C9UVH8</accession>
<gene>
    <name evidence="1" type="ORF">M422DRAFT_249355</name>
</gene>
<dbReference type="AlphaFoldDB" id="A0A0C9UVH8"/>
<keyword evidence="2" id="KW-1185">Reference proteome</keyword>
<organism evidence="1 2">
    <name type="scientific">Sphaerobolus stellatus (strain SS14)</name>
    <dbReference type="NCBI Taxonomy" id="990650"/>
    <lineage>
        <taxon>Eukaryota</taxon>
        <taxon>Fungi</taxon>
        <taxon>Dikarya</taxon>
        <taxon>Basidiomycota</taxon>
        <taxon>Agaricomycotina</taxon>
        <taxon>Agaricomycetes</taxon>
        <taxon>Phallomycetidae</taxon>
        <taxon>Geastrales</taxon>
        <taxon>Sphaerobolaceae</taxon>
        <taxon>Sphaerobolus</taxon>
    </lineage>
</organism>
<sequence>MASYREYIQQMDEAQATFERELYDETANNCQLPNENKDLRAGIMELVTRLESLQPPTLSEHILAPTPTTESPTGSPALTTSIKASYSRKCSRKLDENENFKNYVLKYDKRPDHWLLYMWQAIAGWRTNPMSNIDVAAWLNKVSGALPRQAIKLRMKAVFSSHINFELAFSGFNPNLLHPAFQQSRWLTDASTLLCIESQITKGLKDHCSLSKEQIYNKIIPYMMRDDERRPLSATAIECAAHMALRSKGNAQNKGKKSVAGNSQSWTLVHALTPDKTGESSRQQLDANLESYGQAREQVLPYDEAPPSGGANSTLYEESTMDIDQIVEDIYHDC</sequence>
<proteinExistence type="predicted"/>
<evidence type="ECO:0000313" key="2">
    <source>
        <dbReference type="Proteomes" id="UP000054279"/>
    </source>
</evidence>
<name>A0A0C9UVH8_SPHS4</name>